<evidence type="ECO:0000256" key="8">
    <source>
        <dbReference type="ARBA" id="ARBA00023144"/>
    </source>
</evidence>
<comment type="catalytic activity">
    <reaction evidence="1 10">
        <text>alpha-D-galactose 1-phosphate + UDP-alpha-D-glucose = alpha-D-glucose 1-phosphate + UDP-alpha-D-galactose</text>
        <dbReference type="Rhea" id="RHEA:13989"/>
        <dbReference type="ChEBI" id="CHEBI:58336"/>
        <dbReference type="ChEBI" id="CHEBI:58601"/>
        <dbReference type="ChEBI" id="CHEBI:58885"/>
        <dbReference type="ChEBI" id="CHEBI:66914"/>
        <dbReference type="EC" id="2.7.7.12"/>
    </reaction>
</comment>
<dbReference type="UniPathway" id="UPA00214"/>
<dbReference type="Proteomes" id="UP000293142">
    <property type="component" value="Unassembled WGS sequence"/>
</dbReference>
<evidence type="ECO:0000256" key="4">
    <source>
        <dbReference type="ARBA" id="ARBA00008706"/>
    </source>
</evidence>
<evidence type="ECO:0000256" key="6">
    <source>
        <dbReference type="ARBA" id="ARBA00022679"/>
    </source>
</evidence>
<dbReference type="PANTHER" id="PTHR39191:SF1">
    <property type="entry name" value="DUF4922 DOMAIN-CONTAINING PROTEIN"/>
    <property type="match status" value="1"/>
</dbReference>
<comment type="pathway">
    <text evidence="3 10">Carbohydrate metabolism; galactose metabolism.</text>
</comment>
<evidence type="ECO:0000256" key="9">
    <source>
        <dbReference type="ARBA" id="ARBA00023277"/>
    </source>
</evidence>
<feature type="domain" description="Galactose-1-phosphate uridyl transferase N-terminal" evidence="11">
    <location>
        <begin position="64"/>
        <end position="240"/>
    </location>
</feature>
<evidence type="ECO:0000256" key="5">
    <source>
        <dbReference type="ARBA" id="ARBA00022490"/>
    </source>
</evidence>
<dbReference type="GO" id="GO:0008108">
    <property type="term" value="F:UDP-glucose:hexose-1-phosphate uridylyltransferase activity"/>
    <property type="evidence" value="ECO:0007669"/>
    <property type="project" value="UniProtKB-UniRule"/>
</dbReference>
<comment type="caution">
    <text evidence="13">The sequence shown here is derived from an EMBL/GenBank/DDBJ whole genome shotgun (WGS) entry which is preliminary data.</text>
</comment>
<dbReference type="GO" id="GO:0005737">
    <property type="term" value="C:cytoplasm"/>
    <property type="evidence" value="ECO:0007669"/>
    <property type="project" value="UniProtKB-SubCell"/>
</dbReference>
<dbReference type="PIRSF" id="PIRSF006005">
    <property type="entry name" value="GalT_BS"/>
    <property type="match status" value="1"/>
</dbReference>
<dbReference type="GO" id="GO:0006012">
    <property type="term" value="P:galactose metabolic process"/>
    <property type="evidence" value="ECO:0007669"/>
    <property type="project" value="UniProtKB-UniRule"/>
</dbReference>
<dbReference type="Pfam" id="PF02744">
    <property type="entry name" value="GalP_UDP_tr_C"/>
    <property type="match status" value="1"/>
</dbReference>
<evidence type="ECO:0000256" key="3">
    <source>
        <dbReference type="ARBA" id="ARBA00004947"/>
    </source>
</evidence>
<reference evidence="13 14" key="1">
    <citation type="submission" date="2019-02" db="EMBL/GenBank/DDBJ databases">
        <title>Paenibacillus sp. nov., isolated from surface-sterilized tissue of Thalictrum simplex L.</title>
        <authorList>
            <person name="Tuo L."/>
        </authorList>
    </citation>
    <scope>NUCLEOTIDE SEQUENCE [LARGE SCALE GENOMIC DNA]</scope>
    <source>
        <strain evidence="13 14">N2SHLJ1</strain>
    </source>
</reference>
<evidence type="ECO:0000256" key="10">
    <source>
        <dbReference type="HAMAP-Rule" id="MF_00571"/>
    </source>
</evidence>
<name>A0A4V2J3I5_9BACL</name>
<keyword evidence="7 10" id="KW-0548">Nucleotidyltransferase</keyword>
<gene>
    <name evidence="10" type="primary">galT</name>
    <name evidence="13" type="ORF">EYB31_28385</name>
</gene>
<keyword evidence="5 10" id="KW-0963">Cytoplasm</keyword>
<evidence type="ECO:0000259" key="11">
    <source>
        <dbReference type="Pfam" id="PF01087"/>
    </source>
</evidence>
<dbReference type="RefSeq" id="WP_131016858.1">
    <property type="nucleotide sequence ID" value="NZ_SIRE01000023.1"/>
</dbReference>
<accession>A0A4V2J3I5</accession>
<protein>
    <recommendedName>
        <fullName evidence="10">Galactose-1-phosphate uridylyltransferase</fullName>
        <shortName evidence="10">Gal-1-P uridylyltransferase</shortName>
        <ecNumber evidence="10">2.7.7.12</ecNumber>
    </recommendedName>
    <alternativeName>
        <fullName evidence="10">UDP-glucose--hexose-1-phosphate uridylyltransferase</fullName>
    </alternativeName>
</protein>
<organism evidence="13 14">
    <name type="scientific">Paenibacillus thalictri</name>
    <dbReference type="NCBI Taxonomy" id="2527873"/>
    <lineage>
        <taxon>Bacteria</taxon>
        <taxon>Bacillati</taxon>
        <taxon>Bacillota</taxon>
        <taxon>Bacilli</taxon>
        <taxon>Bacillales</taxon>
        <taxon>Paenibacillaceae</taxon>
        <taxon>Paenibacillus</taxon>
    </lineage>
</organism>
<evidence type="ECO:0000256" key="7">
    <source>
        <dbReference type="ARBA" id="ARBA00022695"/>
    </source>
</evidence>
<comment type="similarity">
    <text evidence="4 10">Belongs to the galactose-1-phosphate uridylyltransferase type 2 family.</text>
</comment>
<evidence type="ECO:0000313" key="13">
    <source>
        <dbReference type="EMBL" id="TBL72671.1"/>
    </source>
</evidence>
<dbReference type="Pfam" id="PF01087">
    <property type="entry name" value="GalP_UDP_transf"/>
    <property type="match status" value="1"/>
</dbReference>
<dbReference type="OrthoDB" id="2293at2"/>
<evidence type="ECO:0000256" key="1">
    <source>
        <dbReference type="ARBA" id="ARBA00001107"/>
    </source>
</evidence>
<dbReference type="HAMAP" id="MF_00571">
    <property type="entry name" value="GalP_UDP_trans"/>
    <property type="match status" value="1"/>
</dbReference>
<proteinExistence type="inferred from homology"/>
<keyword evidence="9 10" id="KW-0119">Carbohydrate metabolism</keyword>
<dbReference type="AlphaFoldDB" id="A0A4V2J3I5"/>
<dbReference type="EMBL" id="SIRE01000023">
    <property type="protein sequence ID" value="TBL72671.1"/>
    <property type="molecule type" value="Genomic_DNA"/>
</dbReference>
<dbReference type="InterPro" id="IPR000766">
    <property type="entry name" value="GalP_uridyl_Trfase_II"/>
</dbReference>
<keyword evidence="6 10" id="KW-0808">Transferase</keyword>
<keyword evidence="8 10" id="KW-0299">Galactose metabolism</keyword>
<keyword evidence="14" id="KW-1185">Reference proteome</keyword>
<evidence type="ECO:0000313" key="14">
    <source>
        <dbReference type="Proteomes" id="UP000293142"/>
    </source>
</evidence>
<dbReference type="NCBIfam" id="NF003629">
    <property type="entry name" value="PRK05270.1-2"/>
    <property type="match status" value="1"/>
</dbReference>
<dbReference type="EC" id="2.7.7.12" evidence="10"/>
<evidence type="ECO:0000259" key="12">
    <source>
        <dbReference type="Pfam" id="PF02744"/>
    </source>
</evidence>
<sequence length="525" mass="59699">MTSNQHEQRAAQNIERLLQFAASRGLMEPIDAYAARNSLLDLLHISEPYEGTLNDPSANSPVGILEELLDYAAASGLLEDNNTTLRDLLDARMMGALMPRQSEVAAKFWQTVRHSGVEMATDDFYRLCIDANYIRMDRIASNLYWLAPTEYGDLEITVNLSKPEKDPKEIAMLKNAPQSNYPKCLLCIDNVGYAGRLNHPARQNLRVIPLELDEEPWYFQYSPYVYYNEHSIIFDRRHRPMKMSKTTFYRLLDFIDQFPHYFIGSNADLPIVGGSILNHEHFQGGKHRFAMEKAPVEMSFTHPDYQGVKAGIVNWPMSVIRISSHNKLPLLKLAGELLDAWREYSDPEQDILAYTVKDGEAAIPHNTITPIARNNGSGEYELDLVLRNNRTSEQHPDGIFHPHQELHHVKKENIGLIEVMGLAVLPGRLKGELDGIKRILSGDAELLQTAEQNGEHELNKHVIWIRELCQRYGTGLEEQAAEQAVQDEVGRKFAQVLQDAGVFKRTEHGRIGFVKWMESAGFQLL</sequence>
<dbReference type="InterPro" id="IPR005850">
    <property type="entry name" value="GalP_Utransf_C"/>
</dbReference>
<comment type="subcellular location">
    <subcellularLocation>
        <location evidence="2 10">Cytoplasm</location>
    </subcellularLocation>
</comment>
<dbReference type="InterPro" id="IPR005849">
    <property type="entry name" value="GalP_Utransf_N"/>
</dbReference>
<feature type="domain" description="Galactose-1-phosphate uridyl transferase C-terminal" evidence="12">
    <location>
        <begin position="256"/>
        <end position="433"/>
    </location>
</feature>
<dbReference type="PANTHER" id="PTHR39191">
    <property type="entry name" value="GALACTOSE-1-PHOSPHATE URIDYLYLTRANSFERASE"/>
    <property type="match status" value="1"/>
</dbReference>
<evidence type="ECO:0000256" key="2">
    <source>
        <dbReference type="ARBA" id="ARBA00004496"/>
    </source>
</evidence>